<evidence type="ECO:0000313" key="4">
    <source>
        <dbReference type="Proteomes" id="UP001501746"/>
    </source>
</evidence>
<protein>
    <recommendedName>
        <fullName evidence="2">CAAX prenyl protease 2/Lysostaphin resistance protein A-like domain-containing protein</fullName>
    </recommendedName>
</protein>
<dbReference type="InterPro" id="IPR003675">
    <property type="entry name" value="Rce1/LyrA-like_dom"/>
</dbReference>
<feature type="transmembrane region" description="Helical" evidence="1">
    <location>
        <begin position="64"/>
        <end position="86"/>
    </location>
</feature>
<keyword evidence="1" id="KW-1133">Transmembrane helix</keyword>
<keyword evidence="1" id="KW-0812">Transmembrane</keyword>
<evidence type="ECO:0000313" key="3">
    <source>
        <dbReference type="EMBL" id="GAA1824449.1"/>
    </source>
</evidence>
<keyword evidence="1" id="KW-0472">Membrane</keyword>
<name>A0ABP4YNF5_9MICO</name>
<keyword evidence="4" id="KW-1185">Reference proteome</keyword>
<feature type="transmembrane region" description="Helical" evidence="1">
    <location>
        <begin position="239"/>
        <end position="264"/>
    </location>
</feature>
<comment type="caution">
    <text evidence="3">The sequence shown here is derived from an EMBL/GenBank/DDBJ whole genome shotgun (WGS) entry which is preliminary data.</text>
</comment>
<organism evidence="3 4">
    <name type="scientific">Agromyces salentinus</name>
    <dbReference type="NCBI Taxonomy" id="269421"/>
    <lineage>
        <taxon>Bacteria</taxon>
        <taxon>Bacillati</taxon>
        <taxon>Actinomycetota</taxon>
        <taxon>Actinomycetes</taxon>
        <taxon>Micrococcales</taxon>
        <taxon>Microbacteriaceae</taxon>
        <taxon>Agromyces</taxon>
    </lineage>
</organism>
<feature type="domain" description="CAAX prenyl protease 2/Lysostaphin resistance protein A-like" evidence="2">
    <location>
        <begin position="127"/>
        <end position="225"/>
    </location>
</feature>
<dbReference type="RefSeq" id="WP_157425913.1">
    <property type="nucleotide sequence ID" value="NZ_BAAANK010000001.1"/>
</dbReference>
<proteinExistence type="predicted"/>
<dbReference type="Pfam" id="PF02517">
    <property type="entry name" value="Rce1-like"/>
    <property type="match status" value="1"/>
</dbReference>
<dbReference type="EMBL" id="BAAANK010000001">
    <property type="protein sequence ID" value="GAA1824449.1"/>
    <property type="molecule type" value="Genomic_DNA"/>
</dbReference>
<evidence type="ECO:0000256" key="1">
    <source>
        <dbReference type="SAM" id="Phobius"/>
    </source>
</evidence>
<feature type="transmembrane region" description="Helical" evidence="1">
    <location>
        <begin position="98"/>
        <end position="117"/>
    </location>
</feature>
<feature type="transmembrane region" description="Helical" evidence="1">
    <location>
        <begin position="123"/>
        <end position="141"/>
    </location>
</feature>
<feature type="transmembrane region" description="Helical" evidence="1">
    <location>
        <begin position="21"/>
        <end position="44"/>
    </location>
</feature>
<gene>
    <name evidence="3" type="ORF">GCM10009750_04040</name>
</gene>
<sequence length="282" mass="30478">MPDQSTSPWKRFWEHGGFWRALLLAVVYYGLYQLMGLLVGWVFGDVGSPARGEEGGPMDVLIATALPIALACILLVLFAVSLGWLKELFGPQPVRGRGWMWVAIAVVLSINVSALLSVDYDKAGGALVAAWLITGLFVGFAEEVLTRGFVVNLMRKAGHGEIAVAMASAGIFAALHIGNVFTSDQGLATTLQQVVYTFFFGLCMYLALRVTGNLVWPILLHATTDPTLFLHGGDPVSNVFGIWATLSTYLIVVTGIVLLIVLIVSERRRAKRDGLTETPVSV</sequence>
<dbReference type="Proteomes" id="UP001501746">
    <property type="component" value="Unassembled WGS sequence"/>
</dbReference>
<evidence type="ECO:0000259" key="2">
    <source>
        <dbReference type="Pfam" id="PF02517"/>
    </source>
</evidence>
<accession>A0ABP4YNF5</accession>
<reference evidence="4" key="1">
    <citation type="journal article" date="2019" name="Int. J. Syst. Evol. Microbiol.">
        <title>The Global Catalogue of Microorganisms (GCM) 10K type strain sequencing project: providing services to taxonomists for standard genome sequencing and annotation.</title>
        <authorList>
            <consortium name="The Broad Institute Genomics Platform"/>
            <consortium name="The Broad Institute Genome Sequencing Center for Infectious Disease"/>
            <person name="Wu L."/>
            <person name="Ma J."/>
        </authorList>
    </citation>
    <scope>NUCLEOTIDE SEQUENCE [LARGE SCALE GENOMIC DNA]</scope>
    <source>
        <strain evidence="4">JCM 14323</strain>
    </source>
</reference>